<dbReference type="GO" id="GO:0005694">
    <property type="term" value="C:chromosome"/>
    <property type="evidence" value="ECO:0007669"/>
    <property type="project" value="TreeGrafter"/>
</dbReference>
<dbReference type="Gene3D" id="3.40.50.300">
    <property type="entry name" value="P-loop containing nucleotide triphosphate hydrolases"/>
    <property type="match status" value="1"/>
</dbReference>
<keyword evidence="3" id="KW-0413">Isomerase</keyword>
<reference evidence="7 8" key="1">
    <citation type="submission" date="2014-09" db="EMBL/GenBank/DDBJ databases">
        <authorList>
            <person name="Ellenberger Sabrina"/>
        </authorList>
    </citation>
    <scope>NUCLEOTIDE SEQUENCE [LARGE SCALE GENOMIC DNA]</scope>
    <source>
        <strain evidence="7 8">CBS 412.66</strain>
    </source>
</reference>
<dbReference type="InterPro" id="IPR027417">
    <property type="entry name" value="P-loop_NTPase"/>
</dbReference>
<proteinExistence type="inferred from homology"/>
<dbReference type="EMBL" id="LN734207">
    <property type="protein sequence ID" value="CEP20076.1"/>
    <property type="molecule type" value="Genomic_DNA"/>
</dbReference>
<dbReference type="GO" id="GO:0043138">
    <property type="term" value="F:3'-5' DNA helicase activity"/>
    <property type="evidence" value="ECO:0007669"/>
    <property type="project" value="UniProtKB-EC"/>
</dbReference>
<gene>
    <name evidence="7" type="primary">PARPA_14397.1 scaffold 50209</name>
</gene>
<dbReference type="STRING" id="35722.A0A0B7NN87"/>
<dbReference type="OrthoDB" id="10261556at2759"/>
<dbReference type="AlphaFoldDB" id="A0A0B7NN87"/>
<evidence type="ECO:0000313" key="8">
    <source>
        <dbReference type="Proteomes" id="UP000054107"/>
    </source>
</evidence>
<sequence length="428" mass="49217">MSLDCFFRSENQNTNVAVMNTNYKEHLIWYENTVKPYAVTPITIKTRVWHASATKPHKQSALMRRSEYFRKVSVKKSASYRASQEQEHEGQTSCVWTASMIADDTDDFSTLLEFDSSFEVDKDLETTAPKQKQRVGQQEPSFMDSVAKVYKSMQMREKPDADSNRSTRSPLMRSMSESTIYFDASNEWESEVNPATLTDPDDSSKTPAKLQQQRIEERLELFQQKAFIANQLDSIYAHLGNENHLLVMPSGPARDMCYLLPATLQQRPHLVTIVIVPSLTTLRVKETNPSFNLEQVQSYFVARPQLPKRDWWITTEEFQHTTAQALQKPTVYLMTFKGFSECTSAIKQLHQNGQITRFVLEDAHCFSQWGPDFHFGYLRVAEQITSMYPNTPITALTAVSNERVLLDIVSNLQLQYDSTLVFKRSILL</sequence>
<comment type="catalytic activity">
    <reaction evidence="4">
        <text>Couples ATP hydrolysis with the unwinding of duplex DNA by translocating in the 3'-5' direction.</text>
        <dbReference type="EC" id="5.6.2.4"/>
    </reaction>
</comment>
<dbReference type="GO" id="GO:0000724">
    <property type="term" value="P:double-strand break repair via homologous recombination"/>
    <property type="evidence" value="ECO:0007669"/>
    <property type="project" value="TreeGrafter"/>
</dbReference>
<feature type="region of interest" description="Disordered" evidence="6">
    <location>
        <begin position="153"/>
        <end position="172"/>
    </location>
</feature>
<dbReference type="EC" id="5.6.2.4" evidence="5"/>
<dbReference type="SUPFAM" id="SSF52540">
    <property type="entry name" value="P-loop containing nucleoside triphosphate hydrolases"/>
    <property type="match status" value="1"/>
</dbReference>
<dbReference type="GO" id="GO:0009378">
    <property type="term" value="F:four-way junction helicase activity"/>
    <property type="evidence" value="ECO:0007669"/>
    <property type="project" value="TreeGrafter"/>
</dbReference>
<dbReference type="Proteomes" id="UP000054107">
    <property type="component" value="Unassembled WGS sequence"/>
</dbReference>
<keyword evidence="8" id="KW-1185">Reference proteome</keyword>
<evidence type="ECO:0000256" key="4">
    <source>
        <dbReference type="ARBA" id="ARBA00034617"/>
    </source>
</evidence>
<dbReference type="GO" id="GO:0005737">
    <property type="term" value="C:cytoplasm"/>
    <property type="evidence" value="ECO:0007669"/>
    <property type="project" value="TreeGrafter"/>
</dbReference>
<organism evidence="7 8">
    <name type="scientific">Parasitella parasitica</name>
    <dbReference type="NCBI Taxonomy" id="35722"/>
    <lineage>
        <taxon>Eukaryota</taxon>
        <taxon>Fungi</taxon>
        <taxon>Fungi incertae sedis</taxon>
        <taxon>Mucoromycota</taxon>
        <taxon>Mucoromycotina</taxon>
        <taxon>Mucoromycetes</taxon>
        <taxon>Mucorales</taxon>
        <taxon>Mucorineae</taxon>
        <taxon>Mucoraceae</taxon>
        <taxon>Parasitella</taxon>
    </lineage>
</organism>
<dbReference type="PANTHER" id="PTHR13710">
    <property type="entry name" value="DNA HELICASE RECQ FAMILY MEMBER"/>
    <property type="match status" value="1"/>
</dbReference>
<comment type="similarity">
    <text evidence="1">Belongs to the helicase family. RecQ subfamily.</text>
</comment>
<evidence type="ECO:0000256" key="6">
    <source>
        <dbReference type="SAM" id="MobiDB-lite"/>
    </source>
</evidence>
<evidence type="ECO:0000256" key="5">
    <source>
        <dbReference type="ARBA" id="ARBA00034808"/>
    </source>
</evidence>
<name>A0A0B7NN87_9FUNG</name>
<accession>A0A0B7NN87</accession>
<evidence type="ECO:0000313" key="7">
    <source>
        <dbReference type="EMBL" id="CEP20076.1"/>
    </source>
</evidence>
<evidence type="ECO:0000256" key="1">
    <source>
        <dbReference type="ARBA" id="ARBA00005446"/>
    </source>
</evidence>
<dbReference type="PANTHER" id="PTHR13710:SF105">
    <property type="entry name" value="ATP-DEPENDENT DNA HELICASE Q1"/>
    <property type="match status" value="1"/>
</dbReference>
<feature type="compositionally biased region" description="Basic and acidic residues" evidence="6">
    <location>
        <begin position="154"/>
        <end position="165"/>
    </location>
</feature>
<dbReference type="GO" id="GO:0003677">
    <property type="term" value="F:DNA binding"/>
    <property type="evidence" value="ECO:0007669"/>
    <property type="project" value="UniProtKB-KW"/>
</dbReference>
<keyword evidence="2" id="KW-0238">DNA-binding</keyword>
<protein>
    <recommendedName>
        <fullName evidence="5">DNA 3'-5' helicase</fullName>
        <ecNumber evidence="5">5.6.2.4</ecNumber>
    </recommendedName>
</protein>
<evidence type="ECO:0000256" key="3">
    <source>
        <dbReference type="ARBA" id="ARBA00023235"/>
    </source>
</evidence>
<evidence type="ECO:0000256" key="2">
    <source>
        <dbReference type="ARBA" id="ARBA00023125"/>
    </source>
</evidence>